<dbReference type="KEGG" id="plei:Q9312_16835"/>
<protein>
    <submittedName>
        <fullName evidence="2">Uncharacterized protein</fullName>
    </submittedName>
</protein>
<dbReference type="RefSeq" id="WP_309202019.1">
    <property type="nucleotide sequence ID" value="NZ_CP133548.1"/>
</dbReference>
<keyword evidence="3" id="KW-1185">Reference proteome</keyword>
<evidence type="ECO:0000313" key="3">
    <source>
        <dbReference type="Proteomes" id="UP001239782"/>
    </source>
</evidence>
<sequence length="40" mass="4648">MLMSYFWFQILVYGAVGLAALAPIILIALVIIDWHKEQLW</sequence>
<proteinExistence type="predicted"/>
<dbReference type="AlphaFoldDB" id="A0AA51RSJ3"/>
<reference evidence="2 3" key="1">
    <citation type="submission" date="2023-08" db="EMBL/GenBank/DDBJ databases">
        <title>Pleionea litopenaei sp. nov., isolated from stomach of juvenile Litopenaeus vannamei.</title>
        <authorList>
            <person name="Rho A.M."/>
            <person name="Hwang C.Y."/>
        </authorList>
    </citation>
    <scope>NUCLEOTIDE SEQUENCE [LARGE SCALE GENOMIC DNA]</scope>
    <source>
        <strain evidence="2 3">HL-JVS1</strain>
    </source>
</reference>
<keyword evidence="1" id="KW-1133">Transmembrane helix</keyword>
<dbReference type="Proteomes" id="UP001239782">
    <property type="component" value="Chromosome"/>
</dbReference>
<evidence type="ECO:0000256" key="1">
    <source>
        <dbReference type="SAM" id="Phobius"/>
    </source>
</evidence>
<gene>
    <name evidence="2" type="ORF">Q9312_16835</name>
</gene>
<organism evidence="2 3">
    <name type="scientific">Pleionea litopenaei</name>
    <dbReference type="NCBI Taxonomy" id="3070815"/>
    <lineage>
        <taxon>Bacteria</taxon>
        <taxon>Pseudomonadati</taxon>
        <taxon>Pseudomonadota</taxon>
        <taxon>Gammaproteobacteria</taxon>
        <taxon>Oceanospirillales</taxon>
        <taxon>Pleioneaceae</taxon>
        <taxon>Pleionea</taxon>
    </lineage>
</organism>
<evidence type="ECO:0000313" key="2">
    <source>
        <dbReference type="EMBL" id="WMS86883.1"/>
    </source>
</evidence>
<dbReference type="EMBL" id="CP133548">
    <property type="protein sequence ID" value="WMS86883.1"/>
    <property type="molecule type" value="Genomic_DNA"/>
</dbReference>
<keyword evidence="1" id="KW-0472">Membrane</keyword>
<feature type="transmembrane region" description="Helical" evidence="1">
    <location>
        <begin position="6"/>
        <end position="32"/>
    </location>
</feature>
<keyword evidence="1" id="KW-0812">Transmembrane</keyword>
<name>A0AA51RSJ3_9GAMM</name>
<accession>A0AA51RSJ3</accession>